<name>A0A1H0W881_9BACI</name>
<dbReference type="OrthoDB" id="9790935at2"/>
<feature type="domain" description="Transposase IS110-like N-terminal" evidence="1">
    <location>
        <begin position="29"/>
        <end position="207"/>
    </location>
</feature>
<dbReference type="AlphaFoldDB" id="A0A1H0W881"/>
<dbReference type="GO" id="GO:0003677">
    <property type="term" value="F:DNA binding"/>
    <property type="evidence" value="ECO:0007669"/>
    <property type="project" value="InterPro"/>
</dbReference>
<keyword evidence="5" id="KW-1185">Reference proteome</keyword>
<evidence type="ECO:0000313" key="3">
    <source>
        <dbReference type="EMBL" id="SDP58512.1"/>
    </source>
</evidence>
<evidence type="ECO:0000259" key="1">
    <source>
        <dbReference type="Pfam" id="PF01548"/>
    </source>
</evidence>
<accession>A0A1H0W881</accession>
<dbReference type="InterPro" id="IPR002525">
    <property type="entry name" value="Transp_IS110-like_N"/>
</dbReference>
<dbReference type="Pfam" id="PF02371">
    <property type="entry name" value="Transposase_20"/>
    <property type="match status" value="1"/>
</dbReference>
<dbReference type="RefSeq" id="WP_090853000.1">
    <property type="nucleotide sequence ID" value="NZ_FNJU01000004.1"/>
</dbReference>
<evidence type="ECO:0000313" key="4">
    <source>
        <dbReference type="EMBL" id="SDP86763.1"/>
    </source>
</evidence>
<dbReference type="PANTHER" id="PTHR33055">
    <property type="entry name" value="TRANSPOSASE FOR INSERTION SEQUENCE ELEMENT IS1111A"/>
    <property type="match status" value="1"/>
</dbReference>
<dbReference type="GO" id="GO:0006313">
    <property type="term" value="P:DNA transposition"/>
    <property type="evidence" value="ECO:0007669"/>
    <property type="project" value="InterPro"/>
</dbReference>
<dbReference type="InterPro" id="IPR047650">
    <property type="entry name" value="Transpos_IS110"/>
</dbReference>
<evidence type="ECO:0000259" key="2">
    <source>
        <dbReference type="Pfam" id="PF02371"/>
    </source>
</evidence>
<dbReference type="EMBL" id="FNJU01000009">
    <property type="protein sequence ID" value="SDP86763.1"/>
    <property type="molecule type" value="Genomic_DNA"/>
</dbReference>
<gene>
    <name evidence="3" type="ORF">SAMN05216565_1041</name>
    <name evidence="4" type="ORF">SAMN05216565_109168</name>
</gene>
<evidence type="ECO:0000313" key="5">
    <source>
        <dbReference type="Proteomes" id="UP000199159"/>
    </source>
</evidence>
<dbReference type="Pfam" id="PF01548">
    <property type="entry name" value="DEDD_Tnp_IS110"/>
    <property type="match status" value="1"/>
</dbReference>
<feature type="domain" description="Transposase IS116/IS110/IS902 C-terminal" evidence="2">
    <location>
        <begin position="321"/>
        <end position="395"/>
    </location>
</feature>
<dbReference type="EMBL" id="FNJU01000004">
    <property type="protein sequence ID" value="SDP58512.1"/>
    <property type="molecule type" value="Genomic_DNA"/>
</dbReference>
<proteinExistence type="predicted"/>
<protein>
    <submittedName>
        <fullName evidence="4">Transposase IS116/IS110/IS902 family protein</fullName>
    </submittedName>
</protein>
<reference evidence="5" key="1">
    <citation type="submission" date="2016-10" db="EMBL/GenBank/DDBJ databases">
        <authorList>
            <person name="Varghese N."/>
            <person name="Submissions S."/>
        </authorList>
    </citation>
    <scope>NUCLEOTIDE SEQUENCE [LARGE SCALE GENOMIC DNA]</scope>
    <source>
        <strain evidence="5">IBRC-M10078</strain>
    </source>
</reference>
<organism evidence="4 5">
    <name type="scientific">Litchfieldia salsa</name>
    <dbReference type="NCBI Taxonomy" id="930152"/>
    <lineage>
        <taxon>Bacteria</taxon>
        <taxon>Bacillati</taxon>
        <taxon>Bacillota</taxon>
        <taxon>Bacilli</taxon>
        <taxon>Bacillales</taxon>
        <taxon>Bacillaceae</taxon>
        <taxon>Litchfieldia</taxon>
    </lineage>
</organism>
<dbReference type="Proteomes" id="UP000199159">
    <property type="component" value="Unassembled WGS sequence"/>
</dbReference>
<dbReference type="GO" id="GO:0004803">
    <property type="term" value="F:transposase activity"/>
    <property type="evidence" value="ECO:0007669"/>
    <property type="project" value="InterPro"/>
</dbReference>
<reference evidence="4" key="2">
    <citation type="submission" date="2016-10" db="EMBL/GenBank/DDBJ databases">
        <authorList>
            <person name="de Groot N.N."/>
        </authorList>
    </citation>
    <scope>NUCLEOTIDE SEQUENCE [LARGE SCALE GENOMIC DNA]</scope>
    <source>
        <strain evidence="4">IBRC-M10078</strain>
    </source>
</reference>
<dbReference type="NCBIfam" id="NF033542">
    <property type="entry name" value="transpos_IS110"/>
    <property type="match status" value="1"/>
</dbReference>
<sequence>MNTTITPFSYGNDTHKSHQGQRKFYQFYVGIDIGASFHVASCIPFDAFLDPKGIAWKRTKTMKFNSDSVGIAEFLNALGKIEKQFSLTQKDFLILLEPTGGHYSYLVQQVLLNEGYELFQVENRAVGEFRKNNLGISEKTDSMDAKVMAYMGWHKQLHPHMQGVTLIRPQSVLQSLFRTVMRDRWYINVQLTRRKNQVQQLLKVTHPDLNKAFKSLSSTSVLKLVLEFPTGLHMKEATAEEIYNFLLKAGAKSVAKRAANILAEVMPNTIAVPAEHLVERQKWVIEEALRLEESIKLIDKEIHKLLWGDPDKGLDSHPYTEILMSLPFVSENIACTLIGVIGDIERFNTYKEFKKYLGVSSENKQSGTSVTGTRQTYSGVRDARRVLYQIALIILANGQKHPTVFKAYYDRKVTEGMNKKKAIGHLCGKIASLIYTVLKNKVKYDPITHAKACGVEFNNLYIKNNKEKTKLTN</sequence>
<dbReference type="InterPro" id="IPR003346">
    <property type="entry name" value="Transposase_20"/>
</dbReference>
<dbReference type="PANTHER" id="PTHR33055:SF13">
    <property type="entry name" value="TRANSPOSASE"/>
    <property type="match status" value="1"/>
</dbReference>
<dbReference type="STRING" id="930152.SAMN05216565_1041"/>